<name>A0A3P7JB42_STRVU</name>
<dbReference type="EMBL" id="UYYB01109015">
    <property type="protein sequence ID" value="VDM80556.1"/>
    <property type="molecule type" value="Genomic_DNA"/>
</dbReference>
<sequence>MYNILALFVILSGAKAILRPEEAAKLTGGALVDYLKKHQTLFQVDESQKARTYSKLLMSKKYHEILEDEKRVKIQLDEEPPERYVELTMSVLHDQNTITNFFHRPLWIPVHYVFYDSENSFPLAKTLNSDRVVHSKLDTHTTAICDKKRHNQVKLSAIK</sequence>
<reference evidence="2" key="1">
    <citation type="submission" date="2018-11" db="EMBL/GenBank/DDBJ databases">
        <authorList>
            <consortium name="Pathogen Informatics"/>
        </authorList>
    </citation>
    <scope>NUCLEOTIDE SEQUENCE [LARGE SCALE GENOMIC DNA]</scope>
</reference>
<dbReference type="Proteomes" id="UP000270094">
    <property type="component" value="Unassembled WGS sequence"/>
</dbReference>
<evidence type="ECO:0000256" key="1">
    <source>
        <dbReference type="SAM" id="SignalP"/>
    </source>
</evidence>
<dbReference type="AlphaFoldDB" id="A0A3P7JB42"/>
<accession>A0A3P7JB42</accession>
<gene>
    <name evidence="2" type="ORF">SVUK_LOCUS15554</name>
</gene>
<feature type="chain" id="PRO_5018202083" evidence="1">
    <location>
        <begin position="17"/>
        <end position="159"/>
    </location>
</feature>
<evidence type="ECO:0000313" key="3">
    <source>
        <dbReference type="Proteomes" id="UP000270094"/>
    </source>
</evidence>
<keyword evidence="1" id="KW-0732">Signal</keyword>
<organism evidence="2 3">
    <name type="scientific">Strongylus vulgaris</name>
    <name type="common">Blood worm</name>
    <dbReference type="NCBI Taxonomy" id="40348"/>
    <lineage>
        <taxon>Eukaryota</taxon>
        <taxon>Metazoa</taxon>
        <taxon>Ecdysozoa</taxon>
        <taxon>Nematoda</taxon>
        <taxon>Chromadorea</taxon>
        <taxon>Rhabditida</taxon>
        <taxon>Rhabditina</taxon>
        <taxon>Rhabditomorpha</taxon>
        <taxon>Strongyloidea</taxon>
        <taxon>Strongylidae</taxon>
        <taxon>Strongylus</taxon>
    </lineage>
</organism>
<feature type="signal peptide" evidence="1">
    <location>
        <begin position="1"/>
        <end position="16"/>
    </location>
</feature>
<keyword evidence="3" id="KW-1185">Reference proteome</keyword>
<protein>
    <submittedName>
        <fullName evidence="2">Uncharacterized protein</fullName>
    </submittedName>
</protein>
<evidence type="ECO:0000313" key="2">
    <source>
        <dbReference type="EMBL" id="VDM80556.1"/>
    </source>
</evidence>
<proteinExistence type="predicted"/>